<protein>
    <submittedName>
        <fullName evidence="1">Interferon-induced protein 44-like</fullName>
    </submittedName>
</protein>
<dbReference type="EMBL" id="CM015726">
    <property type="protein sequence ID" value="KAF3700285.1"/>
    <property type="molecule type" value="Genomic_DNA"/>
</dbReference>
<accession>A0A6G1QCL5</accession>
<sequence length="195" mass="22413">MRKDEQNYCSFILNDIMGFEKNTCDGVHKKDIILALMGHMKEGYEFTPGKRLMENDRNYYSCPTPDDKVHVLVSVVPAGLVSILSDDIFKKMRDVRIAASEIGIPQIALLTKVDEACPKVRKDIKNTYKSKYLKEKSLFLKVLIFHKLLGIPLNCIFLVENYDSTFQINNDKNAQILCALRKMIELGEDYLNELE</sequence>
<dbReference type="Proteomes" id="UP000503349">
    <property type="component" value="Chromosome 15"/>
</dbReference>
<evidence type="ECO:0000313" key="2">
    <source>
        <dbReference type="Proteomes" id="UP000503349"/>
    </source>
</evidence>
<dbReference type="GO" id="GO:0006955">
    <property type="term" value="P:immune response"/>
    <property type="evidence" value="ECO:0007669"/>
    <property type="project" value="TreeGrafter"/>
</dbReference>
<dbReference type="PANTHER" id="PTHR14241">
    <property type="entry name" value="INTERFERON-INDUCED PROTEIN 44"/>
    <property type="match status" value="1"/>
</dbReference>
<dbReference type="AlphaFoldDB" id="A0A6G1QCL5"/>
<organism evidence="1 2">
    <name type="scientific">Channa argus</name>
    <name type="common">Northern snakehead</name>
    <name type="synonym">Ophicephalus argus</name>
    <dbReference type="NCBI Taxonomy" id="215402"/>
    <lineage>
        <taxon>Eukaryota</taxon>
        <taxon>Metazoa</taxon>
        <taxon>Chordata</taxon>
        <taxon>Craniata</taxon>
        <taxon>Vertebrata</taxon>
        <taxon>Euteleostomi</taxon>
        <taxon>Actinopterygii</taxon>
        <taxon>Neopterygii</taxon>
        <taxon>Teleostei</taxon>
        <taxon>Neoteleostei</taxon>
        <taxon>Acanthomorphata</taxon>
        <taxon>Anabantaria</taxon>
        <taxon>Anabantiformes</taxon>
        <taxon>Channoidei</taxon>
        <taxon>Channidae</taxon>
        <taxon>Channa</taxon>
    </lineage>
</organism>
<gene>
    <name evidence="1" type="ORF">EXN66_Car015972</name>
</gene>
<dbReference type="PANTHER" id="PTHR14241:SF1">
    <property type="entry name" value="INTERFERON-INDUCED PROTEIN 44-RELATED"/>
    <property type="match status" value="1"/>
</dbReference>
<proteinExistence type="predicted"/>
<keyword evidence="2" id="KW-1185">Reference proteome</keyword>
<reference evidence="1 2" key="1">
    <citation type="submission" date="2019-02" db="EMBL/GenBank/DDBJ databases">
        <title>Opniocepnalus argus genome.</title>
        <authorList>
            <person name="Zhou C."/>
            <person name="Xiao S."/>
        </authorList>
    </citation>
    <scope>NUCLEOTIDE SEQUENCE [LARGE SCALE GENOMIC DNA]</scope>
    <source>
        <strain evidence="1">OARG1902GOOAL</strain>
        <tissue evidence="1">Muscle</tissue>
    </source>
</reference>
<evidence type="ECO:0000313" key="1">
    <source>
        <dbReference type="EMBL" id="KAF3700285.1"/>
    </source>
</evidence>
<reference evidence="2" key="2">
    <citation type="submission" date="2019-02" db="EMBL/GenBank/DDBJ databases">
        <title>Opniocepnalus argus Var Kimnra genome.</title>
        <authorList>
            <person name="Zhou C."/>
            <person name="Xiao S."/>
        </authorList>
    </citation>
    <scope>NUCLEOTIDE SEQUENCE [LARGE SCALE GENOMIC DNA]</scope>
</reference>
<name>A0A6G1QCL5_CHAAH</name>